<dbReference type="VEuPathDB" id="FungiDB:ASPWEDRAFT_167949"/>
<dbReference type="InterPro" id="IPR015422">
    <property type="entry name" value="PyrdxlP-dep_Trfase_small"/>
</dbReference>
<sequence length="113" mass="12685">MGDAAQIIICNVVIDELLNKNLVDKAAQVGDSPYDSLSSLAAKYPTHIQNLRGKGKGTYISFDTPEQIGLMMKMLSVLISESVVCRVSDCARRWSLSRIYRYFWEPLKVLLTD</sequence>
<dbReference type="InterPro" id="IPR015421">
    <property type="entry name" value="PyrdxlP-dep_Trfase_major"/>
</dbReference>
<gene>
    <name evidence="1" type="ORF">ASPWEDRAFT_167949</name>
</gene>
<protein>
    <submittedName>
        <fullName evidence="1">Uncharacterized protein</fullName>
    </submittedName>
</protein>
<dbReference type="RefSeq" id="XP_040695634.1">
    <property type="nucleotide sequence ID" value="XM_040830219.1"/>
</dbReference>
<dbReference type="SUPFAM" id="SSF53383">
    <property type="entry name" value="PLP-dependent transferases"/>
    <property type="match status" value="1"/>
</dbReference>
<dbReference type="Gene3D" id="3.90.1150.10">
    <property type="entry name" value="Aspartate Aminotransferase, domain 1"/>
    <property type="match status" value="1"/>
</dbReference>
<dbReference type="EMBL" id="KV878209">
    <property type="protein sequence ID" value="OJJ41958.1"/>
    <property type="molecule type" value="Genomic_DNA"/>
</dbReference>
<evidence type="ECO:0000313" key="2">
    <source>
        <dbReference type="Proteomes" id="UP000184383"/>
    </source>
</evidence>
<dbReference type="STRING" id="1073089.A0A1L9S462"/>
<dbReference type="Gene3D" id="3.40.640.10">
    <property type="entry name" value="Type I PLP-dependent aspartate aminotransferase-like (Major domain)"/>
    <property type="match status" value="1"/>
</dbReference>
<dbReference type="InterPro" id="IPR015424">
    <property type="entry name" value="PyrdxlP-dep_Trfase"/>
</dbReference>
<dbReference type="AlphaFoldDB" id="A0A1L9S462"/>
<keyword evidence="2" id="KW-1185">Reference proteome</keyword>
<reference evidence="2" key="1">
    <citation type="journal article" date="2017" name="Genome Biol.">
        <title>Comparative genomics reveals high biological diversity and specific adaptations in the industrially and medically important fungal genus Aspergillus.</title>
        <authorList>
            <person name="de Vries R.P."/>
            <person name="Riley R."/>
            <person name="Wiebenga A."/>
            <person name="Aguilar-Osorio G."/>
            <person name="Amillis S."/>
            <person name="Uchima C.A."/>
            <person name="Anderluh G."/>
            <person name="Asadollahi M."/>
            <person name="Askin M."/>
            <person name="Barry K."/>
            <person name="Battaglia E."/>
            <person name="Bayram O."/>
            <person name="Benocci T."/>
            <person name="Braus-Stromeyer S.A."/>
            <person name="Caldana C."/>
            <person name="Canovas D."/>
            <person name="Cerqueira G.C."/>
            <person name="Chen F."/>
            <person name="Chen W."/>
            <person name="Choi C."/>
            <person name="Clum A."/>
            <person name="Dos Santos R.A."/>
            <person name="Damasio A.R."/>
            <person name="Diallinas G."/>
            <person name="Emri T."/>
            <person name="Fekete E."/>
            <person name="Flipphi M."/>
            <person name="Freyberg S."/>
            <person name="Gallo A."/>
            <person name="Gournas C."/>
            <person name="Habgood R."/>
            <person name="Hainaut M."/>
            <person name="Harispe M.L."/>
            <person name="Henrissat B."/>
            <person name="Hilden K.S."/>
            <person name="Hope R."/>
            <person name="Hossain A."/>
            <person name="Karabika E."/>
            <person name="Karaffa L."/>
            <person name="Karanyi Z."/>
            <person name="Krasevec N."/>
            <person name="Kuo A."/>
            <person name="Kusch H."/>
            <person name="LaButti K."/>
            <person name="Lagendijk E.L."/>
            <person name="Lapidus A."/>
            <person name="Levasseur A."/>
            <person name="Lindquist E."/>
            <person name="Lipzen A."/>
            <person name="Logrieco A.F."/>
            <person name="MacCabe A."/>
            <person name="Maekelae M.R."/>
            <person name="Malavazi I."/>
            <person name="Melin P."/>
            <person name="Meyer V."/>
            <person name="Mielnichuk N."/>
            <person name="Miskei M."/>
            <person name="Molnar A.P."/>
            <person name="Mule G."/>
            <person name="Ngan C.Y."/>
            <person name="Orejas M."/>
            <person name="Orosz E."/>
            <person name="Ouedraogo J.P."/>
            <person name="Overkamp K.M."/>
            <person name="Park H.-S."/>
            <person name="Perrone G."/>
            <person name="Piumi F."/>
            <person name="Punt P.J."/>
            <person name="Ram A.F."/>
            <person name="Ramon A."/>
            <person name="Rauscher S."/>
            <person name="Record E."/>
            <person name="Riano-Pachon D.M."/>
            <person name="Robert V."/>
            <person name="Roehrig J."/>
            <person name="Ruller R."/>
            <person name="Salamov A."/>
            <person name="Salih N.S."/>
            <person name="Samson R.A."/>
            <person name="Sandor E."/>
            <person name="Sanguinetti M."/>
            <person name="Schuetze T."/>
            <person name="Sepcic K."/>
            <person name="Shelest E."/>
            <person name="Sherlock G."/>
            <person name="Sophianopoulou V."/>
            <person name="Squina F.M."/>
            <person name="Sun H."/>
            <person name="Susca A."/>
            <person name="Todd R.B."/>
            <person name="Tsang A."/>
            <person name="Unkles S.E."/>
            <person name="van de Wiele N."/>
            <person name="van Rossen-Uffink D."/>
            <person name="Oliveira J.V."/>
            <person name="Vesth T.C."/>
            <person name="Visser J."/>
            <person name="Yu J.-H."/>
            <person name="Zhou M."/>
            <person name="Andersen M.R."/>
            <person name="Archer D.B."/>
            <person name="Baker S.E."/>
            <person name="Benoit I."/>
            <person name="Brakhage A.A."/>
            <person name="Braus G.H."/>
            <person name="Fischer R."/>
            <person name="Frisvad J.C."/>
            <person name="Goldman G.H."/>
            <person name="Houbraken J."/>
            <person name="Oakley B."/>
            <person name="Pocsi I."/>
            <person name="Scazzocchio C."/>
            <person name="Seiboth B."/>
            <person name="vanKuyk P.A."/>
            <person name="Wortman J."/>
            <person name="Dyer P.S."/>
            <person name="Grigoriev I.V."/>
        </authorList>
    </citation>
    <scope>NUCLEOTIDE SEQUENCE [LARGE SCALE GENOMIC DNA]</scope>
    <source>
        <strain evidence="2">DTO 134E9</strain>
    </source>
</reference>
<dbReference type="Proteomes" id="UP000184383">
    <property type="component" value="Unassembled WGS sequence"/>
</dbReference>
<evidence type="ECO:0000313" key="1">
    <source>
        <dbReference type="EMBL" id="OJJ41958.1"/>
    </source>
</evidence>
<dbReference type="OrthoDB" id="10260828at2759"/>
<proteinExistence type="predicted"/>
<accession>A0A1L9S462</accession>
<dbReference type="GeneID" id="63746067"/>
<organism evidence="1 2">
    <name type="scientific">Aspergillus wentii DTO 134E9</name>
    <dbReference type="NCBI Taxonomy" id="1073089"/>
    <lineage>
        <taxon>Eukaryota</taxon>
        <taxon>Fungi</taxon>
        <taxon>Dikarya</taxon>
        <taxon>Ascomycota</taxon>
        <taxon>Pezizomycotina</taxon>
        <taxon>Eurotiomycetes</taxon>
        <taxon>Eurotiomycetidae</taxon>
        <taxon>Eurotiales</taxon>
        <taxon>Aspergillaceae</taxon>
        <taxon>Aspergillus</taxon>
        <taxon>Aspergillus subgen. Cremei</taxon>
    </lineage>
</organism>
<name>A0A1L9S462_ASPWE</name>